<evidence type="ECO:0000313" key="3">
    <source>
        <dbReference type="EMBL" id="GAA4548443.1"/>
    </source>
</evidence>
<dbReference type="Gene3D" id="1.10.12.10">
    <property type="entry name" value="Lyase 2-enoyl-coa Hydratase, Chain A, domain 2"/>
    <property type="match status" value="1"/>
</dbReference>
<dbReference type="InterPro" id="IPR045002">
    <property type="entry name" value="Ech1-like"/>
</dbReference>
<evidence type="ECO:0000313" key="4">
    <source>
        <dbReference type="Proteomes" id="UP001501598"/>
    </source>
</evidence>
<dbReference type="InterPro" id="IPR001753">
    <property type="entry name" value="Enoyl-CoA_hydra/iso"/>
</dbReference>
<dbReference type="PANTHER" id="PTHR43149:SF3">
    <property type="entry name" value="DELTA(3,5)-DELTA(2,4)-DIENOYL-COA ISOMERASE, PEROXISOMAL-LIKE"/>
    <property type="match status" value="1"/>
</dbReference>
<dbReference type="CDD" id="cd06558">
    <property type="entry name" value="crotonase-like"/>
    <property type="match status" value="1"/>
</dbReference>
<dbReference type="InterPro" id="IPR029045">
    <property type="entry name" value="ClpP/crotonase-like_dom_sf"/>
</dbReference>
<dbReference type="InterPro" id="IPR014748">
    <property type="entry name" value="Enoyl-CoA_hydra_C"/>
</dbReference>
<evidence type="ECO:0000256" key="2">
    <source>
        <dbReference type="RuleBase" id="RU003707"/>
    </source>
</evidence>
<keyword evidence="4" id="KW-1185">Reference proteome</keyword>
<dbReference type="EMBL" id="BAABGT010000040">
    <property type="protein sequence ID" value="GAA4548443.1"/>
    <property type="molecule type" value="Genomic_DNA"/>
</dbReference>
<dbReference type="RefSeq" id="WP_345419109.1">
    <property type="nucleotide sequence ID" value="NZ_BAABGT010000040.1"/>
</dbReference>
<evidence type="ECO:0000256" key="1">
    <source>
        <dbReference type="ARBA" id="ARBA00005254"/>
    </source>
</evidence>
<reference evidence="4" key="1">
    <citation type="journal article" date="2019" name="Int. J. Syst. Evol. Microbiol.">
        <title>The Global Catalogue of Microorganisms (GCM) 10K type strain sequencing project: providing services to taxonomists for standard genome sequencing and annotation.</title>
        <authorList>
            <consortium name="The Broad Institute Genomics Platform"/>
            <consortium name="The Broad Institute Genome Sequencing Center for Infectious Disease"/>
            <person name="Wu L."/>
            <person name="Ma J."/>
        </authorList>
    </citation>
    <scope>NUCLEOTIDE SEQUENCE [LARGE SCALE GENOMIC DNA]</scope>
    <source>
        <strain evidence="4">JCM 17906</strain>
    </source>
</reference>
<protein>
    <submittedName>
        <fullName evidence="3">Crotonase/enoyl-CoA hydratase family protein</fullName>
    </submittedName>
</protein>
<accession>A0ABP8RTF0</accession>
<dbReference type="PROSITE" id="PS00166">
    <property type="entry name" value="ENOYL_COA_HYDRATASE"/>
    <property type="match status" value="1"/>
</dbReference>
<organism evidence="3 4">
    <name type="scientific">Pseudonocardia xishanensis</name>
    <dbReference type="NCBI Taxonomy" id="630995"/>
    <lineage>
        <taxon>Bacteria</taxon>
        <taxon>Bacillati</taxon>
        <taxon>Actinomycetota</taxon>
        <taxon>Actinomycetes</taxon>
        <taxon>Pseudonocardiales</taxon>
        <taxon>Pseudonocardiaceae</taxon>
        <taxon>Pseudonocardia</taxon>
    </lineage>
</organism>
<sequence length="274" mass="28827">MSRPSLRLSVDGPVAELALDRPDALNTLTPAFWSEFPSALDEIASTPAVRVLVISSTGRHFTAGMDLAAFGGAAAEPGADRGRHAISRFAHLRALQEIFTRLDRLRIPVLAAVQGGCVGGGVDLVTACDMRYATADAFFVVQETNIAVTADLGTLQRLPGLIAPGLARELVYTGRRMPADEALRAGLVNTVFDDQAALLDGVRGIAAEIAAKSPLAVTGAKAALNHARDFGVEAGLEQVAHWNVSALDSADIAEAIRARGEKREPVFADLPTVQ</sequence>
<name>A0ABP8RTF0_9PSEU</name>
<proteinExistence type="inferred from homology"/>
<comment type="similarity">
    <text evidence="1 2">Belongs to the enoyl-CoA hydratase/isomerase family.</text>
</comment>
<dbReference type="Proteomes" id="UP001501598">
    <property type="component" value="Unassembled WGS sequence"/>
</dbReference>
<gene>
    <name evidence="3" type="ORF">GCM10023175_34700</name>
</gene>
<comment type="caution">
    <text evidence="3">The sequence shown here is derived from an EMBL/GenBank/DDBJ whole genome shotgun (WGS) entry which is preliminary data.</text>
</comment>
<dbReference type="InterPro" id="IPR018376">
    <property type="entry name" value="Enoyl-CoA_hyd/isom_CS"/>
</dbReference>
<dbReference type="Gene3D" id="3.90.226.10">
    <property type="entry name" value="2-enoyl-CoA Hydratase, Chain A, domain 1"/>
    <property type="match status" value="1"/>
</dbReference>
<dbReference type="PANTHER" id="PTHR43149">
    <property type="entry name" value="ENOYL-COA HYDRATASE"/>
    <property type="match status" value="1"/>
</dbReference>
<dbReference type="Pfam" id="PF00378">
    <property type="entry name" value="ECH_1"/>
    <property type="match status" value="1"/>
</dbReference>
<dbReference type="SUPFAM" id="SSF52096">
    <property type="entry name" value="ClpP/crotonase"/>
    <property type="match status" value="1"/>
</dbReference>